<name>A0A2Z6PG35_TRISU</name>
<sequence>MTNYHVLSTGNKEQMVEVACIILSGLSILKASLVSSSALTKGLGPFLNVKDHNTEADAQASRTGQVEGVYYYD</sequence>
<evidence type="ECO:0000313" key="2">
    <source>
        <dbReference type="Proteomes" id="UP000242715"/>
    </source>
</evidence>
<accession>A0A2Z6PG35</accession>
<evidence type="ECO:0000313" key="1">
    <source>
        <dbReference type="EMBL" id="GAU49920.1"/>
    </source>
</evidence>
<organism evidence="1 2">
    <name type="scientific">Trifolium subterraneum</name>
    <name type="common">Subterranean clover</name>
    <dbReference type="NCBI Taxonomy" id="3900"/>
    <lineage>
        <taxon>Eukaryota</taxon>
        <taxon>Viridiplantae</taxon>
        <taxon>Streptophyta</taxon>
        <taxon>Embryophyta</taxon>
        <taxon>Tracheophyta</taxon>
        <taxon>Spermatophyta</taxon>
        <taxon>Magnoliopsida</taxon>
        <taxon>eudicotyledons</taxon>
        <taxon>Gunneridae</taxon>
        <taxon>Pentapetalae</taxon>
        <taxon>rosids</taxon>
        <taxon>fabids</taxon>
        <taxon>Fabales</taxon>
        <taxon>Fabaceae</taxon>
        <taxon>Papilionoideae</taxon>
        <taxon>50 kb inversion clade</taxon>
        <taxon>NPAAA clade</taxon>
        <taxon>Hologalegina</taxon>
        <taxon>IRL clade</taxon>
        <taxon>Trifolieae</taxon>
        <taxon>Trifolium</taxon>
    </lineage>
</organism>
<dbReference type="AlphaFoldDB" id="A0A2Z6PG35"/>
<dbReference type="Proteomes" id="UP000242715">
    <property type="component" value="Unassembled WGS sequence"/>
</dbReference>
<reference evidence="2" key="1">
    <citation type="journal article" date="2017" name="Front. Plant Sci.">
        <title>Climate Clever Clovers: New Paradigm to Reduce the Environmental Footprint of Ruminants by Breeding Low Methanogenic Forages Utilizing Haplotype Variation.</title>
        <authorList>
            <person name="Kaur P."/>
            <person name="Appels R."/>
            <person name="Bayer P.E."/>
            <person name="Keeble-Gagnere G."/>
            <person name="Wang J."/>
            <person name="Hirakawa H."/>
            <person name="Shirasawa K."/>
            <person name="Vercoe P."/>
            <person name="Stefanova K."/>
            <person name="Durmic Z."/>
            <person name="Nichols P."/>
            <person name="Revell C."/>
            <person name="Isobe S.N."/>
            <person name="Edwards D."/>
            <person name="Erskine W."/>
        </authorList>
    </citation>
    <scope>NUCLEOTIDE SEQUENCE [LARGE SCALE GENOMIC DNA]</scope>
    <source>
        <strain evidence="2">cv. Daliak</strain>
    </source>
</reference>
<protein>
    <submittedName>
        <fullName evidence="1">Uncharacterized protein</fullName>
    </submittedName>
</protein>
<dbReference type="EMBL" id="DF974653">
    <property type="protein sequence ID" value="GAU49920.1"/>
    <property type="molecule type" value="Genomic_DNA"/>
</dbReference>
<gene>
    <name evidence="1" type="ORF">TSUD_180380</name>
</gene>
<proteinExistence type="predicted"/>
<keyword evidence="2" id="KW-1185">Reference proteome</keyword>